<dbReference type="GO" id="GO:0000041">
    <property type="term" value="P:transition metal ion transport"/>
    <property type="evidence" value="ECO:0007669"/>
    <property type="project" value="InterPro"/>
</dbReference>
<dbReference type="PANTHER" id="PTHR34229">
    <property type="entry name" value="METAL TRANSPORT PROTEIN HI_1621-RELATED"/>
    <property type="match status" value="1"/>
</dbReference>
<keyword evidence="5 7" id="KW-1133">Transmembrane helix</keyword>
<dbReference type="GO" id="GO:0005886">
    <property type="term" value="C:plasma membrane"/>
    <property type="evidence" value="ECO:0007669"/>
    <property type="project" value="UniProtKB-SubCell"/>
</dbReference>
<evidence type="ECO:0000256" key="7">
    <source>
        <dbReference type="SAM" id="Phobius"/>
    </source>
</evidence>
<evidence type="ECO:0000256" key="1">
    <source>
        <dbReference type="ARBA" id="ARBA00004651"/>
    </source>
</evidence>
<dbReference type="AlphaFoldDB" id="A0A7C4KY37"/>
<sequence>MLYSPQPMHIPDGFLSLPVSLALWLISILLIGSAVRRLEKTLSEREVPLMGVLAAAIFAGQMLNFTVTGGTSGHLLGAALATILLGPYPAMLVMTSVVSVQALLFQDGGLVVMGANLFNMAIVGVWSAYAVFSLVRRLAGKARWGLFAGGFAAAWSSIFLAALACALELALSGTSPANLAVPAMGGIHALIGIGEGLITIGALGFLYAARPDLLSSENRQQALNRTVWLGGGILAVLLTVFSPLASSHPDGLEWVAEQLQFIESARPPFYEIIPDYLVPGIPNEALATIAAGILGLVVVTLAAMSAGLLRRRTEG</sequence>
<feature type="transmembrane region" description="Helical" evidence="7">
    <location>
        <begin position="12"/>
        <end position="35"/>
    </location>
</feature>
<evidence type="ECO:0000256" key="6">
    <source>
        <dbReference type="ARBA" id="ARBA00023136"/>
    </source>
</evidence>
<comment type="caution">
    <text evidence="9">The sequence shown here is derived from an EMBL/GenBank/DDBJ whole genome shotgun (WGS) entry which is preliminary data.</text>
</comment>
<keyword evidence="3" id="KW-1003">Cell membrane</keyword>
<dbReference type="InterPro" id="IPR002751">
    <property type="entry name" value="CbiM/NikMN"/>
</dbReference>
<comment type="subcellular location">
    <subcellularLocation>
        <location evidence="1">Cell membrane</location>
        <topology evidence="1">Multi-pass membrane protein</topology>
    </subcellularLocation>
</comment>
<keyword evidence="4 7" id="KW-0812">Transmembrane</keyword>
<evidence type="ECO:0000256" key="4">
    <source>
        <dbReference type="ARBA" id="ARBA00022692"/>
    </source>
</evidence>
<dbReference type="EMBL" id="DSXR01000037">
    <property type="protein sequence ID" value="HGS86526.1"/>
    <property type="molecule type" value="Genomic_DNA"/>
</dbReference>
<proteinExistence type="predicted"/>
<dbReference type="PANTHER" id="PTHR34229:SF1">
    <property type="entry name" value="METAL TRANSPORT PROTEIN HI_1621-RELATED"/>
    <property type="match status" value="1"/>
</dbReference>
<name>A0A7C4KY37_9CHLR</name>
<keyword evidence="6 7" id="KW-0472">Membrane</keyword>
<evidence type="ECO:0000256" key="5">
    <source>
        <dbReference type="ARBA" id="ARBA00022989"/>
    </source>
</evidence>
<evidence type="ECO:0000256" key="2">
    <source>
        <dbReference type="ARBA" id="ARBA00022448"/>
    </source>
</evidence>
<feature type="transmembrane region" description="Helical" evidence="7">
    <location>
        <begin position="183"/>
        <end position="207"/>
    </location>
</feature>
<protein>
    <submittedName>
        <fullName evidence="9">Cobalamin biosynthesis protein CbiM</fullName>
    </submittedName>
</protein>
<feature type="transmembrane region" description="Helical" evidence="7">
    <location>
        <begin position="110"/>
        <end position="132"/>
    </location>
</feature>
<feature type="domain" description="PDGLE" evidence="8">
    <location>
        <begin position="225"/>
        <end position="312"/>
    </location>
</feature>
<keyword evidence="2" id="KW-0813">Transport</keyword>
<feature type="transmembrane region" description="Helical" evidence="7">
    <location>
        <begin position="227"/>
        <end position="245"/>
    </location>
</feature>
<dbReference type="Pfam" id="PF01891">
    <property type="entry name" value="CbiM"/>
    <property type="match status" value="1"/>
</dbReference>
<organism evidence="9">
    <name type="scientific">Bellilinea caldifistulae</name>
    <dbReference type="NCBI Taxonomy" id="360411"/>
    <lineage>
        <taxon>Bacteria</taxon>
        <taxon>Bacillati</taxon>
        <taxon>Chloroflexota</taxon>
        <taxon>Anaerolineae</taxon>
        <taxon>Anaerolineales</taxon>
        <taxon>Anaerolineaceae</taxon>
        <taxon>Bellilinea</taxon>
    </lineage>
</organism>
<evidence type="ECO:0000256" key="3">
    <source>
        <dbReference type="ARBA" id="ARBA00022475"/>
    </source>
</evidence>
<feature type="transmembrane region" description="Helical" evidence="7">
    <location>
        <begin position="79"/>
        <end position="104"/>
    </location>
</feature>
<dbReference type="Pfam" id="PF13190">
    <property type="entry name" value="PDGLE"/>
    <property type="match status" value="1"/>
</dbReference>
<feature type="transmembrane region" description="Helical" evidence="7">
    <location>
        <begin position="144"/>
        <end position="171"/>
    </location>
</feature>
<evidence type="ECO:0000313" key="9">
    <source>
        <dbReference type="EMBL" id="HGS86526.1"/>
    </source>
</evidence>
<feature type="transmembrane region" description="Helical" evidence="7">
    <location>
        <begin position="285"/>
        <end position="309"/>
    </location>
</feature>
<dbReference type="InterPro" id="IPR025937">
    <property type="entry name" value="PDGLE_dom"/>
</dbReference>
<accession>A0A7C4KY37</accession>
<gene>
    <name evidence="9" type="ORF">ENT17_02800</name>
</gene>
<dbReference type="Gene3D" id="1.10.1760.20">
    <property type="match status" value="1"/>
</dbReference>
<evidence type="ECO:0000259" key="8">
    <source>
        <dbReference type="Pfam" id="PF13190"/>
    </source>
</evidence>
<reference evidence="9" key="1">
    <citation type="journal article" date="2020" name="mSystems">
        <title>Genome- and Community-Level Interaction Insights into Carbon Utilization and Element Cycling Functions of Hydrothermarchaeota in Hydrothermal Sediment.</title>
        <authorList>
            <person name="Zhou Z."/>
            <person name="Liu Y."/>
            <person name="Xu W."/>
            <person name="Pan J."/>
            <person name="Luo Z.H."/>
            <person name="Li M."/>
        </authorList>
    </citation>
    <scope>NUCLEOTIDE SEQUENCE [LARGE SCALE GENOMIC DNA]</scope>
    <source>
        <strain evidence="9">SpSt-556</strain>
    </source>
</reference>
<feature type="transmembrane region" description="Helical" evidence="7">
    <location>
        <begin position="47"/>
        <end position="67"/>
    </location>
</feature>